<reference evidence="1" key="1">
    <citation type="submission" date="2016-05" db="EMBL/GenBank/DDBJ databases">
        <authorList>
            <person name="Lavstsen T."/>
            <person name="Jespersen J.S."/>
        </authorList>
    </citation>
    <scope>NUCLEOTIDE SEQUENCE</scope>
    <source>
        <tissue evidence="1">Brain</tissue>
    </source>
</reference>
<feature type="non-terminal residue" evidence="1">
    <location>
        <position position="100"/>
    </location>
</feature>
<sequence length="100" mass="10000">GLMPMDATSPDLTGATGVLGRTVRAGSTFGGLFSTTGSCAETIGAGEPVLGPAEETSRTFLVSEESSSKARRAVLRAARRTSGDMLPGLDPGLGTGLCLA</sequence>
<evidence type="ECO:0000313" key="1">
    <source>
        <dbReference type="EMBL" id="SBP14745.1"/>
    </source>
</evidence>
<gene>
    <name evidence="1" type="primary">Nfu_g_1_006967</name>
</gene>
<organism evidence="1">
    <name type="scientific">Iconisemion striatum</name>
    <dbReference type="NCBI Taxonomy" id="60296"/>
    <lineage>
        <taxon>Eukaryota</taxon>
        <taxon>Metazoa</taxon>
        <taxon>Chordata</taxon>
        <taxon>Craniata</taxon>
        <taxon>Vertebrata</taxon>
        <taxon>Euteleostomi</taxon>
        <taxon>Actinopterygii</taxon>
        <taxon>Neopterygii</taxon>
        <taxon>Teleostei</taxon>
        <taxon>Neoteleostei</taxon>
        <taxon>Acanthomorphata</taxon>
        <taxon>Ovalentaria</taxon>
        <taxon>Atherinomorphae</taxon>
        <taxon>Cyprinodontiformes</taxon>
        <taxon>Nothobranchiidae</taxon>
        <taxon>Iconisemion</taxon>
    </lineage>
</organism>
<protein>
    <submittedName>
        <fullName evidence="1">Uncharacterized protein</fullName>
    </submittedName>
</protein>
<feature type="non-terminal residue" evidence="1">
    <location>
        <position position="1"/>
    </location>
</feature>
<accession>A0A1A7XA33</accession>
<dbReference type="AlphaFoldDB" id="A0A1A7XA33"/>
<proteinExistence type="predicted"/>
<reference evidence="1" key="2">
    <citation type="submission" date="2016-06" db="EMBL/GenBank/DDBJ databases">
        <title>The genome of a short-lived fish provides insights into sex chromosome evolution and the genetic control of aging.</title>
        <authorList>
            <person name="Reichwald K."/>
            <person name="Felder M."/>
            <person name="Petzold A."/>
            <person name="Koch P."/>
            <person name="Groth M."/>
            <person name="Platzer M."/>
        </authorList>
    </citation>
    <scope>NUCLEOTIDE SEQUENCE</scope>
    <source>
        <tissue evidence="1">Brain</tissue>
    </source>
</reference>
<name>A0A1A7XA33_9TELE</name>
<dbReference type="EMBL" id="HADW01013345">
    <property type="protein sequence ID" value="SBP14745.1"/>
    <property type="molecule type" value="Transcribed_RNA"/>
</dbReference>